<evidence type="ECO:0000313" key="1">
    <source>
        <dbReference type="EMBL" id="SVC08980.1"/>
    </source>
</evidence>
<dbReference type="EMBL" id="UINC01072961">
    <property type="protein sequence ID" value="SVC08980.1"/>
    <property type="molecule type" value="Genomic_DNA"/>
</dbReference>
<organism evidence="1">
    <name type="scientific">marine metagenome</name>
    <dbReference type="NCBI Taxonomy" id="408172"/>
    <lineage>
        <taxon>unclassified sequences</taxon>
        <taxon>metagenomes</taxon>
        <taxon>ecological metagenomes</taxon>
    </lineage>
</organism>
<name>A0A382JA47_9ZZZZ</name>
<dbReference type="InterPro" id="IPR036849">
    <property type="entry name" value="Enolase-like_C_sf"/>
</dbReference>
<dbReference type="SUPFAM" id="SSF51604">
    <property type="entry name" value="Enolase C-terminal domain-like"/>
    <property type="match status" value="1"/>
</dbReference>
<evidence type="ECO:0008006" key="2">
    <source>
        <dbReference type="Google" id="ProtNLM"/>
    </source>
</evidence>
<accession>A0A382JA47</accession>
<proteinExistence type="predicted"/>
<gene>
    <name evidence="1" type="ORF">METZ01_LOCUS261834</name>
</gene>
<dbReference type="Gene3D" id="3.20.20.120">
    <property type="entry name" value="Enolase-like C-terminal domain"/>
    <property type="match status" value="1"/>
</dbReference>
<protein>
    <recommendedName>
        <fullName evidence="2">Enolase C-terminal domain-containing protein</fullName>
    </recommendedName>
</protein>
<reference evidence="1" key="1">
    <citation type="submission" date="2018-05" db="EMBL/GenBank/DDBJ databases">
        <authorList>
            <person name="Lanie J.A."/>
            <person name="Ng W.-L."/>
            <person name="Kazmierczak K.M."/>
            <person name="Andrzejewski T.M."/>
            <person name="Davidsen T.M."/>
            <person name="Wayne K.J."/>
            <person name="Tettelin H."/>
            <person name="Glass J.I."/>
            <person name="Rusch D."/>
            <person name="Podicherti R."/>
            <person name="Tsui H.-C.T."/>
            <person name="Winkler M.E."/>
        </authorList>
    </citation>
    <scope>NUCLEOTIDE SEQUENCE</scope>
</reference>
<dbReference type="AlphaFoldDB" id="A0A382JA47"/>
<sequence>AISHLAHSTPEKYRFSSTDFNSYNLITYTTGSPERKNGKMKASDESGLGVIVHEDLLGDPIIIIK</sequence>
<feature type="non-terminal residue" evidence="1">
    <location>
        <position position="1"/>
    </location>
</feature>